<proteinExistence type="predicted"/>
<dbReference type="EMBL" id="CP003458">
    <property type="protein sequence ID" value="AFI32177.1"/>
    <property type="molecule type" value="Genomic_DNA"/>
</dbReference>
<sequence length="35" mass="4214">MKREMKETHNKQMDEIIKSYTSNKIKIIFGNTNNQ</sequence>
<organism evidence="1 2">
    <name type="scientific">Borrelia crocidurae (strain Achema)</name>
    <dbReference type="NCBI Taxonomy" id="1155096"/>
    <lineage>
        <taxon>Bacteria</taxon>
        <taxon>Pseudomonadati</taxon>
        <taxon>Spirochaetota</taxon>
        <taxon>Spirochaetia</taxon>
        <taxon>Spirochaetales</taxon>
        <taxon>Borreliaceae</taxon>
        <taxon>Borrelia</taxon>
    </lineage>
</organism>
<dbReference type="KEGG" id="bcw:Q7M_1179"/>
<geneLocation type="plasmid" evidence="2">
    <name>unnamed32</name>
</geneLocation>
<gene>
    <name evidence="1" type="ordered locus">Q7M_1179</name>
</gene>
<name>I0FFC1_BORCA</name>
<dbReference type="Proteomes" id="UP000005212">
    <property type="component" value="Plasmid unnamed32"/>
</dbReference>
<evidence type="ECO:0000313" key="1">
    <source>
        <dbReference type="EMBL" id="AFI32177.1"/>
    </source>
</evidence>
<dbReference type="HOGENOM" id="CLU_3363636_0_0_12"/>
<protein>
    <submittedName>
        <fullName evidence="1">Uncharacterized protein</fullName>
    </submittedName>
</protein>
<keyword evidence="1" id="KW-0614">Plasmid</keyword>
<evidence type="ECO:0000313" key="2">
    <source>
        <dbReference type="Proteomes" id="UP000005212"/>
    </source>
</evidence>
<dbReference type="AlphaFoldDB" id="I0FFC1"/>
<reference evidence="2" key="2">
    <citation type="submission" date="2012-03" db="EMBL/GenBank/DDBJ databases">
        <title>Complete genome sequence of Borrelia crocidurae.</title>
        <authorList>
            <person name="Elbir H."/>
            <person name="Gimenez G."/>
            <person name="Robert C."/>
            <person name="Raoult D."/>
            <person name="Drancourt M."/>
        </authorList>
    </citation>
    <scope>NUCLEOTIDE SEQUENCE [LARGE SCALE GENOMIC DNA]</scope>
    <source>
        <strain evidence="2">Achema</strain>
        <plasmid evidence="2">unnamed32</plasmid>
    </source>
</reference>
<reference evidence="1 2" key="1">
    <citation type="journal article" date="2012" name="J. Bacteriol.">
        <title>Complete Genome Sequence of Borrelia crocidurae.</title>
        <authorList>
            <person name="Elbir H."/>
            <person name="Gimenez G."/>
            <person name="Robert C."/>
            <person name="Bergstrom S."/>
            <person name="Cutler S."/>
            <person name="Raoult D."/>
            <person name="Drancourt M."/>
        </authorList>
    </citation>
    <scope>NUCLEOTIDE SEQUENCE [LARGE SCALE GENOMIC DNA]</scope>
    <source>
        <strain evidence="1 2">Achema</strain>
        <plasmid evidence="2">unnamed32</plasmid>
    </source>
</reference>
<accession>I0FFC1</accession>